<dbReference type="Proteomes" id="UP000525652">
    <property type="component" value="Unassembled WGS sequence"/>
</dbReference>
<name>A0A7X1E2S4_9BACT</name>
<keyword evidence="1" id="KW-0812">Transmembrane</keyword>
<feature type="transmembrane region" description="Helical" evidence="1">
    <location>
        <begin position="12"/>
        <end position="36"/>
    </location>
</feature>
<proteinExistence type="predicted"/>
<comment type="caution">
    <text evidence="2">The sequence shown here is derived from an EMBL/GenBank/DDBJ whole genome shotgun (WGS) entry which is preliminary data.</text>
</comment>
<gene>
    <name evidence="2" type="ORF">H5P30_00765</name>
</gene>
<dbReference type="AlphaFoldDB" id="A0A7X1E2S4"/>
<accession>A0A7X1E2S4</accession>
<evidence type="ECO:0000313" key="2">
    <source>
        <dbReference type="EMBL" id="MBC2600306.1"/>
    </source>
</evidence>
<protein>
    <submittedName>
        <fullName evidence="2">Uncharacterized protein</fullName>
    </submittedName>
</protein>
<keyword evidence="3" id="KW-1185">Reference proteome</keyword>
<keyword evidence="1" id="KW-1133">Transmembrane helix</keyword>
<sequence length="107" mass="12664">MEYLINRKYMPIMRKISVVVIFLILATSVLYIFLYLRDVSLERSFEKVEKGMPKEEVACIMSPWQPTVWEHDTSDEVLRYGSTISLSLFVIHFEDEIVVSKEKLQSW</sequence>
<evidence type="ECO:0000256" key="1">
    <source>
        <dbReference type="SAM" id="Phobius"/>
    </source>
</evidence>
<organism evidence="2 3">
    <name type="scientific">Puniceicoccus vermicola</name>
    <dbReference type="NCBI Taxonomy" id="388746"/>
    <lineage>
        <taxon>Bacteria</taxon>
        <taxon>Pseudomonadati</taxon>
        <taxon>Verrucomicrobiota</taxon>
        <taxon>Opitutia</taxon>
        <taxon>Puniceicoccales</taxon>
        <taxon>Puniceicoccaceae</taxon>
        <taxon>Puniceicoccus</taxon>
    </lineage>
</organism>
<dbReference type="EMBL" id="JACHVA010000011">
    <property type="protein sequence ID" value="MBC2600306.1"/>
    <property type="molecule type" value="Genomic_DNA"/>
</dbReference>
<keyword evidence="1" id="KW-0472">Membrane</keyword>
<dbReference type="RefSeq" id="WP_185691058.1">
    <property type="nucleotide sequence ID" value="NZ_JACHVA010000011.1"/>
</dbReference>
<evidence type="ECO:0000313" key="3">
    <source>
        <dbReference type="Proteomes" id="UP000525652"/>
    </source>
</evidence>
<reference evidence="2 3" key="1">
    <citation type="submission" date="2020-07" db="EMBL/GenBank/DDBJ databases">
        <authorList>
            <person name="Feng X."/>
        </authorList>
    </citation>
    <scope>NUCLEOTIDE SEQUENCE [LARGE SCALE GENOMIC DNA]</scope>
    <source>
        <strain evidence="2 3">JCM14086</strain>
    </source>
</reference>